<dbReference type="GO" id="GO:0005777">
    <property type="term" value="C:peroxisome"/>
    <property type="evidence" value="ECO:0007669"/>
    <property type="project" value="UniProtKB-SubCell"/>
</dbReference>
<evidence type="ECO:0000313" key="11">
    <source>
        <dbReference type="EMBL" id="KHN77569.1"/>
    </source>
</evidence>
<dbReference type="GO" id="GO:0018812">
    <property type="term" value="F:3-hydroxyacyl-CoA dehydratase activity"/>
    <property type="evidence" value="ECO:0007669"/>
    <property type="project" value="UniProtKB-ARBA"/>
</dbReference>
<evidence type="ECO:0000256" key="1">
    <source>
        <dbReference type="ARBA" id="ARBA00004275"/>
    </source>
</evidence>
<name>A0A0B2V7S9_TOXCA</name>
<dbReference type="Gene3D" id="1.10.287.4290">
    <property type="match status" value="1"/>
</dbReference>
<evidence type="ECO:0000256" key="8">
    <source>
        <dbReference type="ARBA" id="ARBA00073497"/>
    </source>
</evidence>
<evidence type="ECO:0000256" key="2">
    <source>
        <dbReference type="ARBA" id="ARBA00005005"/>
    </source>
</evidence>
<reference evidence="11 12" key="1">
    <citation type="submission" date="2014-11" db="EMBL/GenBank/DDBJ databases">
        <title>Genetic blueprint of the zoonotic pathogen Toxocara canis.</title>
        <authorList>
            <person name="Zhu X.-Q."/>
            <person name="Korhonen P.K."/>
            <person name="Cai H."/>
            <person name="Young N.D."/>
            <person name="Nejsum P."/>
            <person name="von Samson-Himmelstjerna G."/>
            <person name="Boag P.R."/>
            <person name="Tan P."/>
            <person name="Li Q."/>
            <person name="Min J."/>
            <person name="Yang Y."/>
            <person name="Wang X."/>
            <person name="Fang X."/>
            <person name="Hall R.S."/>
            <person name="Hofmann A."/>
            <person name="Sternberg P.W."/>
            <person name="Jex A.R."/>
            <person name="Gasser R.B."/>
        </authorList>
    </citation>
    <scope>NUCLEOTIDE SEQUENCE [LARGE SCALE GENOMIC DNA]</scope>
    <source>
        <strain evidence="11">PN_DK_2014</strain>
    </source>
</reference>
<dbReference type="SUPFAM" id="SSF51735">
    <property type="entry name" value="NAD(P)-binding Rossmann-fold domains"/>
    <property type="match status" value="1"/>
</dbReference>
<dbReference type="CDD" id="cd05353">
    <property type="entry name" value="hydroxyacyl-CoA-like_DH_SDR_c-like"/>
    <property type="match status" value="1"/>
</dbReference>
<evidence type="ECO:0000256" key="4">
    <source>
        <dbReference type="ARBA" id="ARBA00022832"/>
    </source>
</evidence>
<dbReference type="OMA" id="ITVMEGW"/>
<dbReference type="OrthoDB" id="3592703at2759"/>
<dbReference type="Pfam" id="PF02036">
    <property type="entry name" value="SCP2"/>
    <property type="match status" value="1"/>
</dbReference>
<comment type="pathway">
    <text evidence="2">Lipid metabolism; fatty acid beta-oxidation.</text>
</comment>
<dbReference type="InterPro" id="IPR051687">
    <property type="entry name" value="Peroxisomal_Beta-Oxidation"/>
</dbReference>
<dbReference type="PRINTS" id="PR00080">
    <property type="entry name" value="SDRFAMILY"/>
</dbReference>
<keyword evidence="6" id="KW-0443">Lipid metabolism</keyword>
<dbReference type="InterPro" id="IPR036527">
    <property type="entry name" value="SCP2_sterol-bd_dom_sf"/>
</dbReference>
<dbReference type="GO" id="GO:0016491">
    <property type="term" value="F:oxidoreductase activity"/>
    <property type="evidence" value="ECO:0007669"/>
    <property type="project" value="UniProtKB-KW"/>
</dbReference>
<dbReference type="Gene3D" id="3.30.1050.10">
    <property type="entry name" value="SCP2 sterol-binding domain"/>
    <property type="match status" value="1"/>
</dbReference>
<keyword evidence="12" id="KW-1185">Reference proteome</keyword>
<dbReference type="STRING" id="6265.A0A0B2V7S9"/>
<dbReference type="InterPro" id="IPR002347">
    <property type="entry name" value="SDR_fam"/>
</dbReference>
<organism evidence="11 12">
    <name type="scientific">Toxocara canis</name>
    <name type="common">Canine roundworm</name>
    <dbReference type="NCBI Taxonomy" id="6265"/>
    <lineage>
        <taxon>Eukaryota</taxon>
        <taxon>Metazoa</taxon>
        <taxon>Ecdysozoa</taxon>
        <taxon>Nematoda</taxon>
        <taxon>Chromadorea</taxon>
        <taxon>Rhabditida</taxon>
        <taxon>Spirurina</taxon>
        <taxon>Ascaridomorpha</taxon>
        <taxon>Ascaridoidea</taxon>
        <taxon>Toxocaridae</taxon>
        <taxon>Toxocara</taxon>
    </lineage>
</organism>
<proteinExistence type="inferred from homology"/>
<dbReference type="SMART" id="SM00822">
    <property type="entry name" value="PKS_KR"/>
    <property type="match status" value="1"/>
</dbReference>
<dbReference type="GO" id="GO:0006631">
    <property type="term" value="P:fatty acid metabolic process"/>
    <property type="evidence" value="ECO:0007669"/>
    <property type="project" value="UniProtKB-KW"/>
</dbReference>
<accession>A0A0B2V7S9</accession>
<dbReference type="InterPro" id="IPR036291">
    <property type="entry name" value="NAD(P)-bd_dom_sf"/>
</dbReference>
<evidence type="ECO:0000256" key="5">
    <source>
        <dbReference type="ARBA" id="ARBA00023002"/>
    </source>
</evidence>
<protein>
    <recommendedName>
        <fullName evidence="8">Peroxisomal multifunctional enzyme type 2</fullName>
    </recommendedName>
</protein>
<gene>
    <name evidence="11" type="primary">mfeA</name>
    <name evidence="11" type="ORF">Tcan_12495</name>
</gene>
<comment type="subcellular location">
    <subcellularLocation>
        <location evidence="1">Peroxisome</location>
    </subcellularLocation>
</comment>
<feature type="domain" description="Ketoreductase" evidence="10">
    <location>
        <begin position="7"/>
        <end position="187"/>
    </location>
</feature>
<evidence type="ECO:0000256" key="6">
    <source>
        <dbReference type="ARBA" id="ARBA00023098"/>
    </source>
</evidence>
<dbReference type="Gene3D" id="3.40.50.720">
    <property type="entry name" value="NAD(P)-binding Rossmann-like Domain"/>
    <property type="match status" value="1"/>
</dbReference>
<sequence>MLRFDDRVVIVTGAGGGLGRAYAVEFARRGAAVVVNDLGGDAHGTNSSASMADKVVTEIRDSGGKAVANYDSVEFGEKIVKTAIATFGRVDVVVNNAGILRDKSFQNITEADWDLIQKVHLKGAFNVTKAAWPYFKRQNFGRVIVTSSNSAIYGNFGQANYSAAKSALIGFSHTLSVEGARYNITSNVVVPTAASRLTQSLMPEELLNALKPEYVVPLVVFLAHETCTVTGGILEAAGGWYGQVQAFRSTGKVLPNAKAECVRDNWKAITDMSSGKHFNSMGEVTAEIMRITAKEATKDRNATKSSFNSALKSAVVFEEVQKGLLEKPELAKSLNAIVLYILTDGTNEIARITLDLKSSPPVVYEGDIRDGVKPNATLIVADEDFFNIATGKLNVQKAFMSGKLKIRGNIMLLQKMHGIMEKNKKKAKL</sequence>
<dbReference type="Pfam" id="PF00106">
    <property type="entry name" value="adh_short"/>
    <property type="match status" value="1"/>
</dbReference>
<evidence type="ECO:0000256" key="7">
    <source>
        <dbReference type="ARBA" id="ARBA00023140"/>
    </source>
</evidence>
<dbReference type="FunFam" id="3.40.50.720:FF:000185">
    <property type="entry name" value="peroxisomal multifunctional enzyme type 2"/>
    <property type="match status" value="1"/>
</dbReference>
<evidence type="ECO:0000256" key="3">
    <source>
        <dbReference type="ARBA" id="ARBA00006484"/>
    </source>
</evidence>
<dbReference type="Proteomes" id="UP000031036">
    <property type="component" value="Unassembled WGS sequence"/>
</dbReference>
<dbReference type="PANTHER" id="PTHR45024:SF2">
    <property type="entry name" value="SCP2 DOMAIN-CONTAINING PROTEIN"/>
    <property type="match status" value="1"/>
</dbReference>
<keyword evidence="7" id="KW-0576">Peroxisome</keyword>
<dbReference type="AlphaFoldDB" id="A0A0B2V7S9"/>
<evidence type="ECO:0000313" key="12">
    <source>
        <dbReference type="Proteomes" id="UP000031036"/>
    </source>
</evidence>
<dbReference type="PROSITE" id="PS00061">
    <property type="entry name" value="ADH_SHORT"/>
    <property type="match status" value="1"/>
</dbReference>
<dbReference type="InterPro" id="IPR057326">
    <property type="entry name" value="KR_dom"/>
</dbReference>
<keyword evidence="5" id="KW-0560">Oxidoreductase</keyword>
<dbReference type="PRINTS" id="PR00081">
    <property type="entry name" value="GDHRDH"/>
</dbReference>
<dbReference type="PANTHER" id="PTHR45024">
    <property type="entry name" value="DEHYDROGENASES, SHORT CHAIN"/>
    <property type="match status" value="1"/>
</dbReference>
<evidence type="ECO:0000259" key="10">
    <source>
        <dbReference type="SMART" id="SM00822"/>
    </source>
</evidence>
<comment type="similarity">
    <text evidence="3 9">Belongs to the short-chain dehydrogenases/reductases (SDR) family.</text>
</comment>
<evidence type="ECO:0000256" key="9">
    <source>
        <dbReference type="RuleBase" id="RU000363"/>
    </source>
</evidence>
<comment type="caution">
    <text evidence="11">The sequence shown here is derived from an EMBL/GenBank/DDBJ whole genome shotgun (WGS) entry which is preliminary data.</text>
</comment>
<dbReference type="SUPFAM" id="SSF55718">
    <property type="entry name" value="SCP-like"/>
    <property type="match status" value="1"/>
</dbReference>
<keyword evidence="4" id="KW-0276">Fatty acid metabolism</keyword>
<dbReference type="InterPro" id="IPR003033">
    <property type="entry name" value="SCP2_sterol-bd_dom"/>
</dbReference>
<dbReference type="InterPro" id="IPR020904">
    <property type="entry name" value="Sc_DH/Rdtase_CS"/>
</dbReference>
<dbReference type="EMBL" id="JPKZ01002267">
    <property type="protein sequence ID" value="KHN77569.1"/>
    <property type="molecule type" value="Genomic_DNA"/>
</dbReference>